<dbReference type="EMBL" id="SJPJ01000001">
    <property type="protein sequence ID" value="TWT81808.1"/>
    <property type="molecule type" value="Genomic_DNA"/>
</dbReference>
<accession>A0A5C5Z3A0</accession>
<comment type="caution">
    <text evidence="2">The sequence shown here is derived from an EMBL/GenBank/DDBJ whole genome shotgun (WGS) entry which is preliminary data.</text>
</comment>
<feature type="compositionally biased region" description="Basic residues" evidence="1">
    <location>
        <begin position="23"/>
        <end position="32"/>
    </location>
</feature>
<protein>
    <submittedName>
        <fullName evidence="2">Uncharacterized protein</fullName>
    </submittedName>
</protein>
<dbReference type="Proteomes" id="UP000315010">
    <property type="component" value="Unassembled WGS sequence"/>
</dbReference>
<sequence length="77" mass="8259">MAVQPVAPVSKPQIVAASMAAKGWRRPSRRRGSGIAAKMASNSPSAGMVTDRSPEVQMHSVNATDSYLRIKLPKIKQ</sequence>
<keyword evidence="3" id="KW-1185">Reference proteome</keyword>
<evidence type="ECO:0000313" key="2">
    <source>
        <dbReference type="EMBL" id="TWT81808.1"/>
    </source>
</evidence>
<evidence type="ECO:0000313" key="3">
    <source>
        <dbReference type="Proteomes" id="UP000315010"/>
    </source>
</evidence>
<proteinExistence type="predicted"/>
<dbReference type="AlphaFoldDB" id="A0A5C5Z3A0"/>
<reference evidence="2 3" key="1">
    <citation type="submission" date="2019-02" db="EMBL/GenBank/DDBJ databases">
        <title>Deep-cultivation of Planctomycetes and their phenomic and genomic characterization uncovers novel biology.</title>
        <authorList>
            <person name="Wiegand S."/>
            <person name="Jogler M."/>
            <person name="Boedeker C."/>
            <person name="Pinto D."/>
            <person name="Vollmers J."/>
            <person name="Rivas-Marin E."/>
            <person name="Kohn T."/>
            <person name="Peeters S.H."/>
            <person name="Heuer A."/>
            <person name="Rast P."/>
            <person name="Oberbeckmann S."/>
            <person name="Bunk B."/>
            <person name="Jeske O."/>
            <person name="Meyerdierks A."/>
            <person name="Storesund J.E."/>
            <person name="Kallscheuer N."/>
            <person name="Luecker S."/>
            <person name="Lage O.M."/>
            <person name="Pohl T."/>
            <person name="Merkel B.J."/>
            <person name="Hornburger P."/>
            <person name="Mueller R.-W."/>
            <person name="Bruemmer F."/>
            <person name="Labrenz M."/>
            <person name="Spormann A.M."/>
            <person name="Op Den Camp H."/>
            <person name="Overmann J."/>
            <person name="Amann R."/>
            <person name="Jetten M.S.M."/>
            <person name="Mascher T."/>
            <person name="Medema M.H."/>
            <person name="Devos D.P."/>
            <person name="Kaster A.-K."/>
            <person name="Ovreas L."/>
            <person name="Rohde M."/>
            <person name="Galperin M.Y."/>
            <person name="Jogler C."/>
        </authorList>
    </citation>
    <scope>NUCLEOTIDE SEQUENCE [LARGE SCALE GENOMIC DNA]</scope>
    <source>
        <strain evidence="2 3">CA13</strain>
    </source>
</reference>
<evidence type="ECO:0000256" key="1">
    <source>
        <dbReference type="SAM" id="MobiDB-lite"/>
    </source>
</evidence>
<feature type="region of interest" description="Disordered" evidence="1">
    <location>
        <begin position="20"/>
        <end position="53"/>
    </location>
</feature>
<gene>
    <name evidence="2" type="ORF">CA13_32610</name>
</gene>
<name>A0A5C5Z3A0_9BACT</name>
<organism evidence="2 3">
    <name type="scientific">Novipirellula herctigrandis</name>
    <dbReference type="NCBI Taxonomy" id="2527986"/>
    <lineage>
        <taxon>Bacteria</taxon>
        <taxon>Pseudomonadati</taxon>
        <taxon>Planctomycetota</taxon>
        <taxon>Planctomycetia</taxon>
        <taxon>Pirellulales</taxon>
        <taxon>Pirellulaceae</taxon>
        <taxon>Novipirellula</taxon>
    </lineage>
</organism>